<dbReference type="RefSeq" id="WP_144049777.1">
    <property type="nucleotide sequence ID" value="NZ_QWJV01000377.1"/>
</dbReference>
<gene>
    <name evidence="2" type="ORF">DLN06_27405</name>
</gene>
<dbReference type="Gene3D" id="2.60.40.10">
    <property type="entry name" value="Immunoglobulins"/>
    <property type="match status" value="2"/>
</dbReference>
<organism evidence="2">
    <name type="scientific">Salmonella enterica subsp. enterica serovar Newport str. CFSAN000835</name>
    <dbReference type="NCBI Taxonomy" id="1299174"/>
    <lineage>
        <taxon>Bacteria</taxon>
        <taxon>Pseudomonadati</taxon>
        <taxon>Pseudomonadota</taxon>
        <taxon>Gammaproteobacteria</taxon>
        <taxon>Enterobacterales</taxon>
        <taxon>Enterobacteriaceae</taxon>
        <taxon>Salmonella</taxon>
    </lineage>
</organism>
<proteinExistence type="predicted"/>
<dbReference type="InterPro" id="IPR044016">
    <property type="entry name" value="Big_13"/>
</dbReference>
<dbReference type="EMBL" id="QWJV01000377">
    <property type="protein sequence ID" value="RIQ13654.1"/>
    <property type="molecule type" value="Genomic_DNA"/>
</dbReference>
<evidence type="ECO:0000313" key="2">
    <source>
        <dbReference type="EMBL" id="RIQ13654.1"/>
    </source>
</evidence>
<dbReference type="NCBIfam" id="NF033510">
    <property type="entry name" value="Ca_tandemer"/>
    <property type="match status" value="2"/>
</dbReference>
<dbReference type="Proteomes" id="UP000839534">
    <property type="component" value="Unassembled WGS sequence"/>
</dbReference>
<dbReference type="AlphaFoldDB" id="A0A658ILB8"/>
<feature type="domain" description="Bacterial Ig-like" evidence="1">
    <location>
        <begin position="23"/>
        <end position="107"/>
    </location>
</feature>
<feature type="non-terminal residue" evidence="2">
    <location>
        <position position="1"/>
    </location>
</feature>
<protein>
    <recommendedName>
        <fullName evidence="1">Bacterial Ig-like domain-containing protein</fullName>
    </recommendedName>
</protein>
<sequence>EEIRSAAVSLVIDTQVADLEWHISGIHEDKYINTVTPEISGTSEPNSKITVFVNGIEKAAAYTTAGGHWGVILPTLGNDGNYVLTFKVEDIAGNVKEFGPQEITLDTVIAPLTVTLREVDDSGKLGDWITNKSHVNIDGTAEAGSTLTIKTQGGVVVTTFEVGSDGHWSAELDLSNGNNIFVVESVDKAGNSQQKE</sequence>
<evidence type="ECO:0000259" key="1">
    <source>
        <dbReference type="Pfam" id="PF19077"/>
    </source>
</evidence>
<dbReference type="Pfam" id="PF19077">
    <property type="entry name" value="Big_13"/>
    <property type="match status" value="2"/>
</dbReference>
<comment type="caution">
    <text evidence="2">The sequence shown here is derived from an EMBL/GenBank/DDBJ whole genome shotgun (WGS) entry which is preliminary data.</text>
</comment>
<feature type="non-terminal residue" evidence="2">
    <location>
        <position position="196"/>
    </location>
</feature>
<name>A0A658ILB8_SALNE</name>
<reference evidence="2" key="1">
    <citation type="submission" date="2018-08" db="EMBL/GenBank/DDBJ databases">
        <title>Whole genome sequencing of Salmonella enterica serotype newport.</title>
        <authorList>
            <person name="Bell R."/>
        </authorList>
    </citation>
    <scope>NUCLEOTIDE SEQUENCE [LARGE SCALE GENOMIC DNA]</scope>
    <source>
        <strain evidence="2">CFSAN000835</strain>
    </source>
</reference>
<accession>A0A658ILB8</accession>
<feature type="domain" description="Bacterial Ig-like" evidence="1">
    <location>
        <begin position="110"/>
        <end position="195"/>
    </location>
</feature>
<dbReference type="InterPro" id="IPR013783">
    <property type="entry name" value="Ig-like_fold"/>
</dbReference>